<gene>
    <name evidence="1" type="ORF">PISMIDRAFT_680822</name>
</gene>
<dbReference type="HOGENOM" id="CLU_2997361_0_0_1"/>
<dbReference type="AlphaFoldDB" id="A0A0C9ZQR8"/>
<evidence type="ECO:0000313" key="1">
    <source>
        <dbReference type="EMBL" id="KIK22048.1"/>
    </source>
</evidence>
<reference evidence="1 2" key="1">
    <citation type="submission" date="2014-04" db="EMBL/GenBank/DDBJ databases">
        <authorList>
            <consortium name="DOE Joint Genome Institute"/>
            <person name="Kuo A."/>
            <person name="Kohler A."/>
            <person name="Costa M.D."/>
            <person name="Nagy L.G."/>
            <person name="Floudas D."/>
            <person name="Copeland A."/>
            <person name="Barry K.W."/>
            <person name="Cichocki N."/>
            <person name="Veneault-Fourrey C."/>
            <person name="LaButti K."/>
            <person name="Lindquist E.A."/>
            <person name="Lipzen A."/>
            <person name="Lundell T."/>
            <person name="Morin E."/>
            <person name="Murat C."/>
            <person name="Sun H."/>
            <person name="Tunlid A."/>
            <person name="Henrissat B."/>
            <person name="Grigoriev I.V."/>
            <person name="Hibbett D.S."/>
            <person name="Martin F."/>
            <person name="Nordberg H.P."/>
            <person name="Cantor M.N."/>
            <person name="Hua S.X."/>
        </authorList>
    </citation>
    <scope>NUCLEOTIDE SEQUENCE [LARGE SCALE GENOMIC DNA]</scope>
    <source>
        <strain evidence="1 2">441</strain>
    </source>
</reference>
<proteinExistence type="predicted"/>
<organism evidence="1 2">
    <name type="scientific">Pisolithus microcarpus 441</name>
    <dbReference type="NCBI Taxonomy" id="765257"/>
    <lineage>
        <taxon>Eukaryota</taxon>
        <taxon>Fungi</taxon>
        <taxon>Dikarya</taxon>
        <taxon>Basidiomycota</taxon>
        <taxon>Agaricomycotina</taxon>
        <taxon>Agaricomycetes</taxon>
        <taxon>Agaricomycetidae</taxon>
        <taxon>Boletales</taxon>
        <taxon>Sclerodermatineae</taxon>
        <taxon>Pisolithaceae</taxon>
        <taxon>Pisolithus</taxon>
    </lineage>
</organism>
<dbReference type="EMBL" id="KN833744">
    <property type="protein sequence ID" value="KIK22048.1"/>
    <property type="molecule type" value="Genomic_DNA"/>
</dbReference>
<protein>
    <submittedName>
        <fullName evidence="1">Uncharacterized protein</fullName>
    </submittedName>
</protein>
<dbReference type="Proteomes" id="UP000054018">
    <property type="component" value="Unassembled WGS sequence"/>
</dbReference>
<reference evidence="2" key="2">
    <citation type="submission" date="2015-01" db="EMBL/GenBank/DDBJ databases">
        <title>Evolutionary Origins and Diversification of the Mycorrhizal Mutualists.</title>
        <authorList>
            <consortium name="DOE Joint Genome Institute"/>
            <consortium name="Mycorrhizal Genomics Consortium"/>
            <person name="Kohler A."/>
            <person name="Kuo A."/>
            <person name="Nagy L.G."/>
            <person name="Floudas D."/>
            <person name="Copeland A."/>
            <person name="Barry K.W."/>
            <person name="Cichocki N."/>
            <person name="Veneault-Fourrey C."/>
            <person name="LaButti K."/>
            <person name="Lindquist E.A."/>
            <person name="Lipzen A."/>
            <person name="Lundell T."/>
            <person name="Morin E."/>
            <person name="Murat C."/>
            <person name="Riley R."/>
            <person name="Ohm R."/>
            <person name="Sun H."/>
            <person name="Tunlid A."/>
            <person name="Henrissat B."/>
            <person name="Grigoriev I.V."/>
            <person name="Hibbett D.S."/>
            <person name="Martin F."/>
        </authorList>
    </citation>
    <scope>NUCLEOTIDE SEQUENCE [LARGE SCALE GENOMIC DNA]</scope>
    <source>
        <strain evidence="2">441</strain>
    </source>
</reference>
<accession>A0A0C9ZQR8</accession>
<name>A0A0C9ZQR8_9AGAM</name>
<keyword evidence="2" id="KW-1185">Reference proteome</keyword>
<sequence length="57" mass="5714">MSTGGAPVVTLCAGVRFGGTDLGLASSILLLLQTSHLQASSATTSTFDSVTSMPRSL</sequence>
<evidence type="ECO:0000313" key="2">
    <source>
        <dbReference type="Proteomes" id="UP000054018"/>
    </source>
</evidence>